<dbReference type="Proteomes" id="UP000198402">
    <property type="component" value="Unassembled WGS sequence"/>
</dbReference>
<sequence>MNNFGYLIMIVGKKLRYQLNIALEKEGVTSSQWAVIAQINLSDKRLTASDIADIVGMDRATVSGIVKRLEAKQLIATQPSSEDRRARVLTLTTDGEKIFKHCERIANVQMSEFVGPLNPEEQETLFHLLLKLEEGHKVG</sequence>
<dbReference type="GO" id="GO:0003677">
    <property type="term" value="F:DNA binding"/>
    <property type="evidence" value="ECO:0007669"/>
    <property type="project" value="UniProtKB-KW"/>
</dbReference>
<dbReference type="InterPro" id="IPR036390">
    <property type="entry name" value="WH_DNA-bd_sf"/>
</dbReference>
<accession>A0A1Z5IJY9</accession>
<dbReference type="SUPFAM" id="SSF46785">
    <property type="entry name" value="Winged helix' DNA-binding domain"/>
    <property type="match status" value="1"/>
</dbReference>
<dbReference type="SMART" id="SM00347">
    <property type="entry name" value="HTH_MARR"/>
    <property type="match status" value="1"/>
</dbReference>
<proteinExistence type="predicted"/>
<evidence type="ECO:0000256" key="1">
    <source>
        <dbReference type="ARBA" id="ARBA00023125"/>
    </source>
</evidence>
<dbReference type="InterPro" id="IPR011991">
    <property type="entry name" value="ArsR-like_HTH"/>
</dbReference>
<dbReference type="InterPro" id="IPR036388">
    <property type="entry name" value="WH-like_DNA-bd_sf"/>
</dbReference>
<organism evidence="3 4">
    <name type="scientific">Secundilactobacillus silagei JCM 19001</name>
    <dbReference type="NCBI Taxonomy" id="1302250"/>
    <lineage>
        <taxon>Bacteria</taxon>
        <taxon>Bacillati</taxon>
        <taxon>Bacillota</taxon>
        <taxon>Bacilli</taxon>
        <taxon>Lactobacillales</taxon>
        <taxon>Lactobacillaceae</taxon>
        <taxon>Secundilactobacillus</taxon>
    </lineage>
</organism>
<dbReference type="PANTHER" id="PTHR33164">
    <property type="entry name" value="TRANSCRIPTIONAL REGULATOR, MARR FAMILY"/>
    <property type="match status" value="1"/>
</dbReference>
<dbReference type="Pfam" id="PF12802">
    <property type="entry name" value="MarR_2"/>
    <property type="match status" value="1"/>
</dbReference>
<feature type="domain" description="HTH marR-type" evidence="2">
    <location>
        <begin position="1"/>
        <end position="134"/>
    </location>
</feature>
<protein>
    <submittedName>
        <fullName evidence="3">MarR family transcriptional regulator</fullName>
    </submittedName>
</protein>
<name>A0A1Z5IJY9_9LACO</name>
<reference evidence="3 4" key="1">
    <citation type="submission" date="2015-11" db="EMBL/GenBank/DDBJ databases">
        <title>Draft genome sequences of new species of the genus Lactobacillus isolated from orchardgrass silage.</title>
        <authorList>
            <person name="Tohno M."/>
            <person name="Tanizawa Y."/>
            <person name="Arita M."/>
        </authorList>
    </citation>
    <scope>NUCLEOTIDE SEQUENCE [LARGE SCALE GENOMIC DNA]</scope>
    <source>
        <strain evidence="3 4">IWT126</strain>
    </source>
</reference>
<dbReference type="PANTHER" id="PTHR33164:SF95">
    <property type="entry name" value="TRANSCRIPTIONAL REGULATOR"/>
    <property type="match status" value="1"/>
</dbReference>
<dbReference type="PRINTS" id="PR00598">
    <property type="entry name" value="HTHMARR"/>
</dbReference>
<dbReference type="GO" id="GO:0003700">
    <property type="term" value="F:DNA-binding transcription factor activity"/>
    <property type="evidence" value="ECO:0007669"/>
    <property type="project" value="InterPro"/>
</dbReference>
<dbReference type="STRING" id="1302250.GCA_001313225_02681"/>
<evidence type="ECO:0000313" key="3">
    <source>
        <dbReference type="EMBL" id="GAX02097.1"/>
    </source>
</evidence>
<keyword evidence="1" id="KW-0238">DNA-binding</keyword>
<dbReference type="RefSeq" id="WP_054655862.1">
    <property type="nucleotide sequence ID" value="NZ_BBFL01000013.1"/>
</dbReference>
<dbReference type="AlphaFoldDB" id="A0A1Z5IJY9"/>
<gene>
    <name evidence="3" type="primary">marR_18</name>
    <name evidence="3" type="ORF">IWT126_02161</name>
</gene>
<dbReference type="InterPro" id="IPR039422">
    <property type="entry name" value="MarR/SlyA-like"/>
</dbReference>
<dbReference type="CDD" id="cd00090">
    <property type="entry name" value="HTH_ARSR"/>
    <property type="match status" value="1"/>
</dbReference>
<comment type="caution">
    <text evidence="3">The sequence shown here is derived from an EMBL/GenBank/DDBJ whole genome shotgun (WGS) entry which is preliminary data.</text>
</comment>
<dbReference type="EMBL" id="BCMG01000012">
    <property type="protein sequence ID" value="GAX02097.1"/>
    <property type="molecule type" value="Genomic_DNA"/>
</dbReference>
<dbReference type="OrthoDB" id="5327581at2"/>
<dbReference type="PROSITE" id="PS50995">
    <property type="entry name" value="HTH_MARR_2"/>
    <property type="match status" value="1"/>
</dbReference>
<dbReference type="InterPro" id="IPR000835">
    <property type="entry name" value="HTH_MarR-typ"/>
</dbReference>
<dbReference type="Gene3D" id="1.10.10.10">
    <property type="entry name" value="Winged helix-like DNA-binding domain superfamily/Winged helix DNA-binding domain"/>
    <property type="match status" value="1"/>
</dbReference>
<evidence type="ECO:0000259" key="2">
    <source>
        <dbReference type="PROSITE" id="PS50995"/>
    </source>
</evidence>
<keyword evidence="4" id="KW-1185">Reference proteome</keyword>
<dbReference type="GO" id="GO:0006950">
    <property type="term" value="P:response to stress"/>
    <property type="evidence" value="ECO:0007669"/>
    <property type="project" value="TreeGrafter"/>
</dbReference>
<evidence type="ECO:0000313" key="4">
    <source>
        <dbReference type="Proteomes" id="UP000198402"/>
    </source>
</evidence>